<evidence type="ECO:0000256" key="1">
    <source>
        <dbReference type="SAM" id="MobiDB-lite"/>
    </source>
</evidence>
<dbReference type="Gene3D" id="1.20.1520.10">
    <property type="entry name" value="ADP-ribosylation factor-like 2-binding protein, domain"/>
    <property type="match status" value="1"/>
</dbReference>
<keyword evidence="3" id="KW-1185">Reference proteome</keyword>
<proteinExistence type="predicted"/>
<feature type="region of interest" description="Disordered" evidence="1">
    <location>
        <begin position="332"/>
        <end position="379"/>
    </location>
</feature>
<evidence type="ECO:0000313" key="3">
    <source>
        <dbReference type="Proteomes" id="UP001164746"/>
    </source>
</evidence>
<feature type="region of interest" description="Disordered" evidence="1">
    <location>
        <begin position="94"/>
        <end position="147"/>
    </location>
</feature>
<reference evidence="2" key="1">
    <citation type="submission" date="2022-11" db="EMBL/GenBank/DDBJ databases">
        <title>Centuries of genome instability and evolution in soft-shell clam transmissible cancer (bioRxiv).</title>
        <authorList>
            <person name="Hart S.F.M."/>
            <person name="Yonemitsu M.A."/>
            <person name="Giersch R.M."/>
            <person name="Beal B.F."/>
            <person name="Arriagada G."/>
            <person name="Davis B.W."/>
            <person name="Ostrander E.A."/>
            <person name="Goff S.P."/>
            <person name="Metzger M.J."/>
        </authorList>
    </citation>
    <scope>NUCLEOTIDE SEQUENCE</scope>
    <source>
        <strain evidence="2">MELC-2E11</strain>
        <tissue evidence="2">Siphon/mantle</tissue>
    </source>
</reference>
<dbReference type="PANTHER" id="PTHR21532:SF0">
    <property type="entry name" value="CILIA- AND FLAGELLA-ASSOCIATED PROTEIN 36"/>
    <property type="match status" value="1"/>
</dbReference>
<evidence type="ECO:0000313" key="2">
    <source>
        <dbReference type="EMBL" id="WAR23658.1"/>
    </source>
</evidence>
<dbReference type="InterPro" id="IPR042541">
    <property type="entry name" value="BART_sf"/>
</dbReference>
<dbReference type="PROSITE" id="PS50330">
    <property type="entry name" value="UIM"/>
    <property type="match status" value="1"/>
</dbReference>
<accession>A0ABY7FN61</accession>
<name>A0ABY7FN61_MYAAR</name>
<gene>
    <name evidence="2" type="ORF">MAR_037327</name>
</gene>
<dbReference type="InterPro" id="IPR038888">
    <property type="entry name" value="CFAP36"/>
</dbReference>
<dbReference type="InterPro" id="IPR003903">
    <property type="entry name" value="UIM_dom"/>
</dbReference>
<feature type="compositionally biased region" description="Basic and acidic residues" evidence="1">
    <location>
        <begin position="359"/>
        <end position="379"/>
    </location>
</feature>
<protein>
    <submittedName>
        <fullName evidence="2">CFA36-like protein</fullName>
    </submittedName>
</protein>
<organism evidence="2 3">
    <name type="scientific">Mya arenaria</name>
    <name type="common">Soft-shell clam</name>
    <dbReference type="NCBI Taxonomy" id="6604"/>
    <lineage>
        <taxon>Eukaryota</taxon>
        <taxon>Metazoa</taxon>
        <taxon>Spiralia</taxon>
        <taxon>Lophotrochozoa</taxon>
        <taxon>Mollusca</taxon>
        <taxon>Bivalvia</taxon>
        <taxon>Autobranchia</taxon>
        <taxon>Heteroconchia</taxon>
        <taxon>Euheterodonta</taxon>
        <taxon>Imparidentia</taxon>
        <taxon>Neoheterodontei</taxon>
        <taxon>Myida</taxon>
        <taxon>Myoidea</taxon>
        <taxon>Myidae</taxon>
        <taxon>Mya</taxon>
    </lineage>
</organism>
<feature type="compositionally biased region" description="Low complexity" evidence="1">
    <location>
        <begin position="219"/>
        <end position="239"/>
    </location>
</feature>
<dbReference type="EMBL" id="CP111024">
    <property type="protein sequence ID" value="WAR23658.1"/>
    <property type="molecule type" value="Genomic_DNA"/>
</dbReference>
<sequence>MALIFLVTFSVFDPSIDDLPEYKTVHYDYKEVVQSLLDAFMKDTKLSNDQGLFELVLAMEDYAIFVTMMTQKNIELQQQALMLILKQQGALPDSLMEGSVTTPPPAPRPQDNEEEIMRKVLEQSKREYEEEQQKRLKRQTTKDKDEMASTIAISKHEFLQLEKNKKSEQEKLNQAMVGLSLQGTSEGPTTKAMAPLIPVPTPAPAKPQVEKKQQPVIGTPGVKQTQPTVTVTTPGGATGTMPIGAGTSDGTSGLSQTVLGPGLLPLTSVPSKVSSSEAAANWLKSAQTESSGGDQAVQKAAAAMAGMSADEIKKRQEYLRQQRDKLIAMKKAEREKQLLTAEQSNPERPASARAARQTLKGDKQEEKKPVISEEEQKKIEMRRQIANKLKAELMGSSN</sequence>
<dbReference type="PANTHER" id="PTHR21532">
    <property type="entry name" value="PHOSPHODIESTERASE HL"/>
    <property type="match status" value="1"/>
</dbReference>
<dbReference type="Proteomes" id="UP001164746">
    <property type="component" value="Chromosome 13"/>
</dbReference>
<feature type="region of interest" description="Disordered" evidence="1">
    <location>
        <begin position="218"/>
        <end position="239"/>
    </location>
</feature>
<feature type="compositionally biased region" description="Basic and acidic residues" evidence="1">
    <location>
        <begin position="115"/>
        <end position="147"/>
    </location>
</feature>